<evidence type="ECO:0000313" key="2">
    <source>
        <dbReference type="Proteomes" id="UP000546917"/>
    </source>
</evidence>
<dbReference type="AlphaFoldDB" id="A0A7K4FMZ4"/>
<organism evidence="1 2">
    <name type="scientific">Ferroplasma acidiphilum</name>
    <dbReference type="NCBI Taxonomy" id="74969"/>
    <lineage>
        <taxon>Archaea</taxon>
        <taxon>Methanobacteriati</taxon>
        <taxon>Thermoplasmatota</taxon>
        <taxon>Thermoplasmata</taxon>
        <taxon>Thermoplasmatales</taxon>
        <taxon>Ferroplasmaceae</taxon>
        <taxon>Ferroplasma</taxon>
    </lineage>
</organism>
<dbReference type="EMBL" id="JABGBP010000211">
    <property type="protein sequence ID" value="NOL60412.1"/>
    <property type="molecule type" value="Genomic_DNA"/>
</dbReference>
<evidence type="ECO:0000313" key="1">
    <source>
        <dbReference type="EMBL" id="NOL60412.1"/>
    </source>
</evidence>
<reference evidence="1 2" key="1">
    <citation type="submission" date="2020-05" db="EMBL/GenBank/DDBJ databases">
        <authorList>
            <person name="Zhang R."/>
        </authorList>
    </citation>
    <scope>NUCLEOTIDE SEQUENCE [LARGE SCALE GENOMIC DNA]</scope>
    <source>
        <strain evidence="1 2">DSM 28986</strain>
    </source>
</reference>
<proteinExistence type="predicted"/>
<dbReference type="RefSeq" id="WP_009886832.1">
    <property type="nucleotide sequence ID" value="NZ_CP133600.1"/>
</dbReference>
<dbReference type="Proteomes" id="UP000546917">
    <property type="component" value="Unassembled WGS sequence"/>
</dbReference>
<name>A0A7K4FMZ4_9ARCH</name>
<sequence length="59" mass="6837">MQNSHFNVLLTIEEYMFLTPSVASISAMHSFNDFPYSFEMTIAMAEWSTEVEKKVLDKV</sequence>
<dbReference type="GeneID" id="16024963"/>
<gene>
    <name evidence="1" type="ORF">HLB00_06140</name>
</gene>
<comment type="caution">
    <text evidence="1">The sequence shown here is derived from an EMBL/GenBank/DDBJ whole genome shotgun (WGS) entry which is preliminary data.</text>
</comment>
<protein>
    <submittedName>
        <fullName evidence="1">Uncharacterized protein</fullName>
    </submittedName>
</protein>
<accession>A0A7K4FMZ4</accession>